<sequence>MASQLKHKSMGKPLSLQPVNQKWYESVVDDFTSSISSNLDQFDIEAFLEDIRCKGHVSASTPNHSASHEESPLKVRIAKSSVRNSSQRRTQHLDSNPSSWISQVKTVRRGKVPWYIRHLKIPFQEFRFEPVHHVKLVRANCAFLKKTFRDYAIRRAEEWSEAALIMSDLINPTASKRQDIS</sequence>
<gene>
    <name evidence="1" type="ORF">DGYR_LOCUS12784</name>
</gene>
<keyword evidence="2" id="KW-1185">Reference proteome</keyword>
<name>A0A7I8WB88_9ANNE</name>
<reference evidence="1 2" key="1">
    <citation type="submission" date="2020-08" db="EMBL/GenBank/DDBJ databases">
        <authorList>
            <person name="Hejnol A."/>
        </authorList>
    </citation>
    <scope>NUCLEOTIDE SEQUENCE [LARGE SCALE GENOMIC DNA]</scope>
</reference>
<protein>
    <submittedName>
        <fullName evidence="1">Uncharacterized protein</fullName>
    </submittedName>
</protein>
<dbReference type="EMBL" id="CAJFCJ010000026">
    <property type="protein sequence ID" value="CAD5125407.1"/>
    <property type="molecule type" value="Genomic_DNA"/>
</dbReference>
<accession>A0A7I8WB88</accession>
<evidence type="ECO:0000313" key="1">
    <source>
        <dbReference type="EMBL" id="CAD5125407.1"/>
    </source>
</evidence>
<evidence type="ECO:0000313" key="2">
    <source>
        <dbReference type="Proteomes" id="UP000549394"/>
    </source>
</evidence>
<dbReference type="AlphaFoldDB" id="A0A7I8WB88"/>
<proteinExistence type="predicted"/>
<organism evidence="1 2">
    <name type="scientific">Dimorphilus gyrociliatus</name>
    <dbReference type="NCBI Taxonomy" id="2664684"/>
    <lineage>
        <taxon>Eukaryota</taxon>
        <taxon>Metazoa</taxon>
        <taxon>Spiralia</taxon>
        <taxon>Lophotrochozoa</taxon>
        <taxon>Annelida</taxon>
        <taxon>Polychaeta</taxon>
        <taxon>Polychaeta incertae sedis</taxon>
        <taxon>Dinophilidae</taxon>
        <taxon>Dimorphilus</taxon>
    </lineage>
</organism>
<dbReference type="Proteomes" id="UP000549394">
    <property type="component" value="Unassembled WGS sequence"/>
</dbReference>
<comment type="caution">
    <text evidence="1">The sequence shown here is derived from an EMBL/GenBank/DDBJ whole genome shotgun (WGS) entry which is preliminary data.</text>
</comment>